<dbReference type="InterPro" id="IPR011011">
    <property type="entry name" value="Znf_FYVE_PHD"/>
</dbReference>
<evidence type="ECO:0000256" key="4">
    <source>
        <dbReference type="PROSITE-ProRule" id="PRU00175"/>
    </source>
</evidence>
<evidence type="ECO:0000313" key="9">
    <source>
        <dbReference type="Proteomes" id="UP000799779"/>
    </source>
</evidence>
<keyword evidence="3" id="KW-0862">Zinc</keyword>
<evidence type="ECO:0000259" key="6">
    <source>
        <dbReference type="PROSITE" id="PS50016"/>
    </source>
</evidence>
<dbReference type="Pfam" id="PF13639">
    <property type="entry name" value="zf-RING_2"/>
    <property type="match status" value="1"/>
</dbReference>
<dbReference type="PROSITE" id="PS50016">
    <property type="entry name" value="ZF_PHD_2"/>
    <property type="match status" value="1"/>
</dbReference>
<dbReference type="InterPro" id="IPR001965">
    <property type="entry name" value="Znf_PHD"/>
</dbReference>
<dbReference type="InterPro" id="IPR047157">
    <property type="entry name" value="PHRF1/Atg35"/>
</dbReference>
<evidence type="ECO:0000256" key="3">
    <source>
        <dbReference type="ARBA" id="ARBA00022833"/>
    </source>
</evidence>
<dbReference type="GO" id="GO:0008270">
    <property type="term" value="F:zinc ion binding"/>
    <property type="evidence" value="ECO:0007669"/>
    <property type="project" value="UniProtKB-KW"/>
</dbReference>
<sequence>MAETCIVCLGDLAPQVEDDTAATAAALDVDSLDNGADPGRHRSHLAQIIAPDSAPTPPEDELVAHLIPCGHNLHNECLKPWVERANSCPICRASFNTVELCARLGGPLVSSYNVQDKQQVADIDPSMIVDDEYLFEEDDGSYDACMVCDEFGDSATLMFCNSCEQLSHVFCAGLDRMPRSGPWYCGQCMENPQALASASRAQRIGGPAAFANGYDRRRRRTQAPDEWLGVWQSVWNRLHFDIEFPFSDDDQSDNRSEVHRRENEEWDQRFNIARQLGAGNRFRAANNVVHPRARRTSLHREPPKTPKDPESQEELRAWNQFEKAREQLAQIDGRSTASSISSRHRTRKSVNASPAEPASNPRRRKRTSSIASPVESDPQEREPERKLKRPRTRLRLDNGESSSAAVRRVPAEENKSPAVVVKDTEDSSAPGFLQSLLKEVEVDRHAERDREIAAPKPKQIIIERACSPQNSSPGLSPVYPTPRGMSTPPPLNISRAKMADGQDVQLSPTYSPYSPTDEEHRHGRRKHSHPSPGLESPPRSKDSSPSRASSLTFSTKQELQRMVTAALKPFYTRKDITKDQYTYVNRDVSRLMYERVGDAGASALADQDTREKWQKMASDEVDSHVKALTKPSTASGLIVPIMMKEPAPAS</sequence>
<dbReference type="SMART" id="SM00184">
    <property type="entry name" value="RING"/>
    <property type="match status" value="1"/>
</dbReference>
<organism evidence="8 9">
    <name type="scientific">Amniculicola lignicola CBS 123094</name>
    <dbReference type="NCBI Taxonomy" id="1392246"/>
    <lineage>
        <taxon>Eukaryota</taxon>
        <taxon>Fungi</taxon>
        <taxon>Dikarya</taxon>
        <taxon>Ascomycota</taxon>
        <taxon>Pezizomycotina</taxon>
        <taxon>Dothideomycetes</taxon>
        <taxon>Pleosporomycetidae</taxon>
        <taxon>Pleosporales</taxon>
        <taxon>Amniculicolaceae</taxon>
        <taxon>Amniculicola</taxon>
    </lineage>
</organism>
<dbReference type="PANTHER" id="PTHR12618:SF20">
    <property type="entry name" value="PHD AND RING FINGER DOMAIN-CONTAINING PROTEIN 1"/>
    <property type="match status" value="1"/>
</dbReference>
<proteinExistence type="predicted"/>
<reference evidence="8" key="1">
    <citation type="journal article" date="2020" name="Stud. Mycol.">
        <title>101 Dothideomycetes genomes: a test case for predicting lifestyles and emergence of pathogens.</title>
        <authorList>
            <person name="Haridas S."/>
            <person name="Albert R."/>
            <person name="Binder M."/>
            <person name="Bloem J."/>
            <person name="Labutti K."/>
            <person name="Salamov A."/>
            <person name="Andreopoulos B."/>
            <person name="Baker S."/>
            <person name="Barry K."/>
            <person name="Bills G."/>
            <person name="Bluhm B."/>
            <person name="Cannon C."/>
            <person name="Castanera R."/>
            <person name="Culley D."/>
            <person name="Daum C."/>
            <person name="Ezra D."/>
            <person name="Gonzalez J."/>
            <person name="Henrissat B."/>
            <person name="Kuo A."/>
            <person name="Liang C."/>
            <person name="Lipzen A."/>
            <person name="Lutzoni F."/>
            <person name="Magnuson J."/>
            <person name="Mondo S."/>
            <person name="Nolan M."/>
            <person name="Ohm R."/>
            <person name="Pangilinan J."/>
            <person name="Park H.-J."/>
            <person name="Ramirez L."/>
            <person name="Alfaro M."/>
            <person name="Sun H."/>
            <person name="Tritt A."/>
            <person name="Yoshinaga Y."/>
            <person name="Zwiers L.-H."/>
            <person name="Turgeon B."/>
            <person name="Goodwin S."/>
            <person name="Spatafora J."/>
            <person name="Crous P."/>
            <person name="Grigoriev I."/>
        </authorList>
    </citation>
    <scope>NUCLEOTIDE SEQUENCE</scope>
    <source>
        <strain evidence="8">CBS 123094</strain>
    </source>
</reference>
<evidence type="ECO:0000256" key="2">
    <source>
        <dbReference type="ARBA" id="ARBA00022771"/>
    </source>
</evidence>
<feature type="domain" description="RING-type" evidence="7">
    <location>
        <begin position="5"/>
        <end position="92"/>
    </location>
</feature>
<dbReference type="EMBL" id="ML977577">
    <property type="protein sequence ID" value="KAF2002402.1"/>
    <property type="molecule type" value="Genomic_DNA"/>
</dbReference>
<evidence type="ECO:0000256" key="5">
    <source>
        <dbReference type="SAM" id="MobiDB-lite"/>
    </source>
</evidence>
<dbReference type="OrthoDB" id="8062037at2759"/>
<dbReference type="Gene3D" id="3.30.40.10">
    <property type="entry name" value="Zinc/RING finger domain, C3HC4 (zinc finger)"/>
    <property type="match status" value="2"/>
</dbReference>
<dbReference type="InterPro" id="IPR013083">
    <property type="entry name" value="Znf_RING/FYVE/PHD"/>
</dbReference>
<evidence type="ECO:0000313" key="8">
    <source>
        <dbReference type="EMBL" id="KAF2002402.1"/>
    </source>
</evidence>
<feature type="compositionally biased region" description="Basic and acidic residues" evidence="5">
    <location>
        <begin position="298"/>
        <end position="314"/>
    </location>
</feature>
<feature type="domain" description="PHD-type" evidence="6">
    <location>
        <begin position="142"/>
        <end position="191"/>
    </location>
</feature>
<keyword evidence="1" id="KW-0479">Metal-binding</keyword>
<feature type="region of interest" description="Disordered" evidence="5">
    <location>
        <begin position="463"/>
        <end position="556"/>
    </location>
</feature>
<gene>
    <name evidence="8" type="ORF">P154DRAFT_430908</name>
</gene>
<name>A0A6A5WL34_9PLEO</name>
<feature type="region of interest" description="Disordered" evidence="5">
    <location>
        <begin position="282"/>
        <end position="314"/>
    </location>
</feature>
<dbReference type="PROSITE" id="PS50089">
    <property type="entry name" value="ZF_RING_2"/>
    <property type="match status" value="1"/>
</dbReference>
<dbReference type="InterPro" id="IPR001841">
    <property type="entry name" value="Znf_RING"/>
</dbReference>
<dbReference type="InterPro" id="IPR019787">
    <property type="entry name" value="Znf_PHD-finger"/>
</dbReference>
<dbReference type="PANTHER" id="PTHR12618">
    <property type="entry name" value="PHD AND RING FINGER DOMAIN-CONTAINING PROTEIN 1"/>
    <property type="match status" value="1"/>
</dbReference>
<dbReference type="Proteomes" id="UP000799779">
    <property type="component" value="Unassembled WGS sequence"/>
</dbReference>
<dbReference type="AlphaFoldDB" id="A0A6A5WL34"/>
<accession>A0A6A5WL34</accession>
<evidence type="ECO:0000259" key="7">
    <source>
        <dbReference type="PROSITE" id="PS50089"/>
    </source>
</evidence>
<dbReference type="SUPFAM" id="SSF57850">
    <property type="entry name" value="RING/U-box"/>
    <property type="match status" value="1"/>
</dbReference>
<protein>
    <recommendedName>
        <fullName evidence="10">PHD and RING finger domain-containing protein</fullName>
    </recommendedName>
</protein>
<keyword evidence="9" id="KW-1185">Reference proteome</keyword>
<feature type="compositionally biased region" description="Polar residues" evidence="5">
    <location>
        <begin position="504"/>
        <end position="514"/>
    </location>
</feature>
<feature type="region of interest" description="Disordered" evidence="5">
    <location>
        <begin position="329"/>
        <end position="427"/>
    </location>
</feature>
<evidence type="ECO:0008006" key="10">
    <source>
        <dbReference type="Google" id="ProtNLM"/>
    </source>
</evidence>
<dbReference type="SMART" id="SM00249">
    <property type="entry name" value="PHD"/>
    <property type="match status" value="1"/>
</dbReference>
<dbReference type="SUPFAM" id="SSF57903">
    <property type="entry name" value="FYVE/PHD zinc finger"/>
    <property type="match status" value="1"/>
</dbReference>
<evidence type="ECO:0000256" key="1">
    <source>
        <dbReference type="ARBA" id="ARBA00022723"/>
    </source>
</evidence>
<keyword evidence="2 4" id="KW-0863">Zinc-finger</keyword>